<dbReference type="PROSITE" id="PS51257">
    <property type="entry name" value="PROKAR_LIPOPROTEIN"/>
    <property type="match status" value="1"/>
</dbReference>
<reference evidence="4 5" key="1">
    <citation type="submission" date="2017-12" db="EMBL/GenBank/DDBJ databases">
        <authorList>
            <person name="Paulsen S."/>
            <person name="Gram L.K."/>
        </authorList>
    </citation>
    <scope>NUCLEOTIDE SEQUENCE [LARGE SCALE GENOMIC DNA]</scope>
    <source>
        <strain evidence="4 5">S1189</strain>
    </source>
</reference>
<dbReference type="InterPro" id="IPR050698">
    <property type="entry name" value="MBL"/>
</dbReference>
<dbReference type="AlphaFoldDB" id="A0A5S3YS88"/>
<reference evidence="5" key="2">
    <citation type="submission" date="2019-06" db="EMBL/GenBank/DDBJ databases">
        <title>Co-occurence of chitin degradation, pigmentation and bioactivity in marine Pseudoalteromonas.</title>
        <authorList>
            <person name="Sonnenschein E.C."/>
            <person name="Bech P.K."/>
        </authorList>
    </citation>
    <scope>NUCLEOTIDE SEQUENCE [LARGE SCALE GENOMIC DNA]</scope>
    <source>
        <strain evidence="5">S1189</strain>
    </source>
</reference>
<evidence type="ECO:0000313" key="5">
    <source>
        <dbReference type="Proteomes" id="UP000307362"/>
    </source>
</evidence>
<dbReference type="Pfam" id="PF07521">
    <property type="entry name" value="RMMBL"/>
    <property type="match status" value="1"/>
</dbReference>
<sequence>MIIKHHGATQGVTGSCHELVISELSSLLIDCSLFQGEESRQSLNIEFDIQTVSALIITHCHIDHVGRIPYLLAAGFSKPIYCTPATAKLLPLVIEDALKVGVTREQTLINSCLKLLQKLIVPLEFNQWHKVNLSCESEAKIRFQRAGHILGSAYVEIDIGQYQNQSKSAKRIVFSGDLGAPYTPLLPSPKPPYKADVLVLESTYGDKNHDGRKQRTKKLKQVIEKAVSDNGVVLIPAFSIGRTQELLYELEQIIHSAPKKSVWQSIEVIIDSPMAANFTEFYLEFKELWDTEAKRRVKQGRHPLDFSSVVTIGDHKEHVAVVNYLRTRNKPAIVIAAGGMCNGGRIVNYLEAFLPDSTADVLFVGYQAKGTLGRDIQKYGSRGGYVFINNQRVNIKAAIHSISGYSAHADQAGLIRFATKMKSPPSMIKLVHGEEYAKQALRNKLAPLLPKTEIQIPE</sequence>
<dbReference type="CDD" id="cd16295">
    <property type="entry name" value="TTHA0252-CPSF-like_MBL-fold"/>
    <property type="match status" value="1"/>
</dbReference>
<dbReference type="GO" id="GO:0016787">
    <property type="term" value="F:hydrolase activity"/>
    <property type="evidence" value="ECO:0007669"/>
    <property type="project" value="UniProtKB-KW"/>
</dbReference>
<organism evidence="4 5">
    <name type="scientific">Pseudoalteromonas phenolica</name>
    <dbReference type="NCBI Taxonomy" id="161398"/>
    <lineage>
        <taxon>Bacteria</taxon>
        <taxon>Pseudomonadati</taxon>
        <taxon>Pseudomonadota</taxon>
        <taxon>Gammaproteobacteria</taxon>
        <taxon>Alteromonadales</taxon>
        <taxon>Pseudoalteromonadaceae</taxon>
        <taxon>Pseudoalteromonas</taxon>
    </lineage>
</organism>
<evidence type="ECO:0000256" key="1">
    <source>
        <dbReference type="ARBA" id="ARBA00022801"/>
    </source>
</evidence>
<keyword evidence="1 4" id="KW-0378">Hydrolase</keyword>
<dbReference type="PANTHER" id="PTHR11203:SF37">
    <property type="entry name" value="INTEGRATOR COMPLEX SUBUNIT 11"/>
    <property type="match status" value="1"/>
</dbReference>
<dbReference type="InterPro" id="IPR001279">
    <property type="entry name" value="Metallo-B-lactamas"/>
</dbReference>
<dbReference type="SUPFAM" id="SSF56281">
    <property type="entry name" value="Metallo-hydrolase/oxidoreductase"/>
    <property type="match status" value="1"/>
</dbReference>
<dbReference type="SMART" id="SM01027">
    <property type="entry name" value="Beta-Casp"/>
    <property type="match status" value="1"/>
</dbReference>
<dbReference type="OrthoDB" id="9803916at2"/>
<dbReference type="Gene3D" id="3.60.15.10">
    <property type="entry name" value="Ribonuclease Z/Hydroxyacylglutathione hydrolase-like"/>
    <property type="match status" value="1"/>
</dbReference>
<evidence type="ECO:0000259" key="2">
    <source>
        <dbReference type="SMART" id="SM00849"/>
    </source>
</evidence>
<protein>
    <submittedName>
        <fullName evidence="4">MBL fold hydrolase</fullName>
    </submittedName>
</protein>
<dbReference type="InterPro" id="IPR036866">
    <property type="entry name" value="RibonucZ/Hydroxyglut_hydro"/>
</dbReference>
<dbReference type="GO" id="GO:0004521">
    <property type="term" value="F:RNA endonuclease activity"/>
    <property type="evidence" value="ECO:0007669"/>
    <property type="project" value="TreeGrafter"/>
</dbReference>
<dbReference type="InterPro" id="IPR022712">
    <property type="entry name" value="Beta_Casp"/>
</dbReference>
<feature type="domain" description="Metallo-beta-lactamase" evidence="2">
    <location>
        <begin position="13"/>
        <end position="231"/>
    </location>
</feature>
<accession>A0A5S3YS88</accession>
<gene>
    <name evidence="4" type="ORF">CWB73_12090</name>
</gene>
<dbReference type="EMBL" id="PNCM01000023">
    <property type="protein sequence ID" value="TMP80053.1"/>
    <property type="molecule type" value="Genomic_DNA"/>
</dbReference>
<comment type="caution">
    <text evidence="4">The sequence shown here is derived from an EMBL/GenBank/DDBJ whole genome shotgun (WGS) entry which is preliminary data.</text>
</comment>
<dbReference type="Pfam" id="PF00753">
    <property type="entry name" value="Lactamase_B"/>
    <property type="match status" value="1"/>
</dbReference>
<name>A0A5S3YS88_9GAMM</name>
<dbReference type="SMART" id="SM00849">
    <property type="entry name" value="Lactamase_B"/>
    <property type="match status" value="1"/>
</dbReference>
<proteinExistence type="predicted"/>
<dbReference type="Gene3D" id="3.40.50.10890">
    <property type="match status" value="1"/>
</dbReference>
<dbReference type="RefSeq" id="WP_138567847.1">
    <property type="nucleotide sequence ID" value="NZ_PNCM01000023.1"/>
</dbReference>
<feature type="domain" description="Beta-Casp" evidence="3">
    <location>
        <begin position="243"/>
        <end position="376"/>
    </location>
</feature>
<dbReference type="Pfam" id="PF10996">
    <property type="entry name" value="Beta-Casp"/>
    <property type="match status" value="1"/>
</dbReference>
<dbReference type="PANTHER" id="PTHR11203">
    <property type="entry name" value="CLEAVAGE AND POLYADENYLATION SPECIFICITY FACTOR FAMILY MEMBER"/>
    <property type="match status" value="1"/>
</dbReference>
<evidence type="ECO:0000313" key="4">
    <source>
        <dbReference type="EMBL" id="TMP80053.1"/>
    </source>
</evidence>
<evidence type="ECO:0000259" key="3">
    <source>
        <dbReference type="SMART" id="SM01027"/>
    </source>
</evidence>
<dbReference type="Proteomes" id="UP000307362">
    <property type="component" value="Unassembled WGS sequence"/>
</dbReference>
<dbReference type="InterPro" id="IPR011108">
    <property type="entry name" value="RMMBL"/>
</dbReference>